<dbReference type="EMBL" id="JAVFKN010000031">
    <property type="protein sequence ID" value="MDQ5770451.1"/>
    <property type="molecule type" value="Genomic_DNA"/>
</dbReference>
<keyword evidence="2" id="KW-0472">Membrane</keyword>
<accession>A0AA51R4P0</accession>
<evidence type="ECO:0000256" key="1">
    <source>
        <dbReference type="SAM" id="MobiDB-lite"/>
    </source>
</evidence>
<evidence type="ECO:0000313" key="5">
    <source>
        <dbReference type="Proteomes" id="UP001223336"/>
    </source>
</evidence>
<evidence type="ECO:0000256" key="2">
    <source>
        <dbReference type="SAM" id="Phobius"/>
    </source>
</evidence>
<dbReference type="Proteomes" id="UP001229862">
    <property type="component" value="Chromosome"/>
</dbReference>
<name>A0AA51R4P0_9GAMM</name>
<gene>
    <name evidence="3" type="ORF">RCC75_18125</name>
    <name evidence="4" type="ORF">RCG00_21640</name>
</gene>
<protein>
    <submittedName>
        <fullName evidence="4">Uncharacterized protein</fullName>
    </submittedName>
</protein>
<reference evidence="4 5" key="1">
    <citation type="submission" date="2023-08" db="EMBL/GenBank/DDBJ databases">
        <title>New molecular markers tilS and rpoB for phylogenetic and monitoring studies of the genus Thiothrix biodiversity.</title>
        <authorList>
            <person name="Ravin N.V."/>
            <person name="Smolyakov D."/>
            <person name="Markov N.D."/>
            <person name="Beletsky A.V."/>
            <person name="Mardanov A.V."/>
            <person name="Rudenko T.S."/>
            <person name="Grabovich M.Y."/>
        </authorList>
    </citation>
    <scope>NUCLEOTIDE SEQUENCE</scope>
    <source>
        <strain evidence="4">DNT52</strain>
        <strain evidence="3 5">H33</strain>
    </source>
</reference>
<dbReference type="AlphaFoldDB" id="A0AA51R4P0"/>
<evidence type="ECO:0000313" key="3">
    <source>
        <dbReference type="EMBL" id="MDQ5770451.1"/>
    </source>
</evidence>
<feature type="region of interest" description="Disordered" evidence="1">
    <location>
        <begin position="165"/>
        <end position="186"/>
    </location>
</feature>
<keyword evidence="2" id="KW-0812">Transmembrane</keyword>
<dbReference type="RefSeq" id="WP_308136158.1">
    <property type="nucleotide sequence ID" value="NZ_CP133217.1"/>
</dbReference>
<dbReference type="EMBL" id="CP133217">
    <property type="protein sequence ID" value="WML86871.1"/>
    <property type="molecule type" value="Genomic_DNA"/>
</dbReference>
<feature type="transmembrane region" description="Helical" evidence="2">
    <location>
        <begin position="21"/>
        <end position="44"/>
    </location>
</feature>
<sequence>MPKLVIKQDLPEPSLIEKLEGLLRFVLPVLLFIIALAAVLSFYLSRESHDPVMLGNDAPAMTLPHAYTQEAQHLSTLVREFEAQEKAGVEEYAKHARLVSQAEALLAQLSVMDKRVEALALEADTKETLLTRHQYQKDYWEAKRVFHDLRLSRFNEPVTAPSIAATSAVTPPVEKPSADAPVPASAPNVELPKDFCPLFGPGAAACRPGAEDKP</sequence>
<keyword evidence="5" id="KW-1185">Reference proteome</keyword>
<proteinExistence type="predicted"/>
<evidence type="ECO:0000313" key="4">
    <source>
        <dbReference type="EMBL" id="WML86871.1"/>
    </source>
</evidence>
<organism evidence="4">
    <name type="scientific">Thiothrix subterranea</name>
    <dbReference type="NCBI Taxonomy" id="2735563"/>
    <lineage>
        <taxon>Bacteria</taxon>
        <taxon>Pseudomonadati</taxon>
        <taxon>Pseudomonadota</taxon>
        <taxon>Gammaproteobacteria</taxon>
        <taxon>Thiotrichales</taxon>
        <taxon>Thiotrichaceae</taxon>
        <taxon>Thiothrix</taxon>
    </lineage>
</organism>
<keyword evidence="2" id="KW-1133">Transmembrane helix</keyword>
<dbReference type="Proteomes" id="UP001223336">
    <property type="component" value="Unassembled WGS sequence"/>
</dbReference>